<accession>A0A3P7M3C1</accession>
<dbReference type="Proteomes" id="UP000270094">
    <property type="component" value="Unassembled WGS sequence"/>
</dbReference>
<dbReference type="OrthoDB" id="73639at2759"/>
<organism evidence="1 2">
    <name type="scientific">Strongylus vulgaris</name>
    <name type="common">Blood worm</name>
    <dbReference type="NCBI Taxonomy" id="40348"/>
    <lineage>
        <taxon>Eukaryota</taxon>
        <taxon>Metazoa</taxon>
        <taxon>Ecdysozoa</taxon>
        <taxon>Nematoda</taxon>
        <taxon>Chromadorea</taxon>
        <taxon>Rhabditida</taxon>
        <taxon>Rhabditina</taxon>
        <taxon>Rhabditomorpha</taxon>
        <taxon>Strongyloidea</taxon>
        <taxon>Strongylidae</taxon>
        <taxon>Strongylus</taxon>
    </lineage>
</organism>
<proteinExistence type="predicted"/>
<evidence type="ECO:0000313" key="2">
    <source>
        <dbReference type="Proteomes" id="UP000270094"/>
    </source>
</evidence>
<evidence type="ECO:0000313" key="1">
    <source>
        <dbReference type="EMBL" id="VDM85778.1"/>
    </source>
</evidence>
<keyword evidence="2" id="KW-1185">Reference proteome</keyword>
<dbReference type="AlphaFoldDB" id="A0A3P7M3C1"/>
<protein>
    <submittedName>
        <fullName evidence="1">Uncharacterized protein</fullName>
    </submittedName>
</protein>
<gene>
    <name evidence="1" type="ORF">SVUK_LOCUS20776</name>
</gene>
<name>A0A3P7M3C1_STRVU</name>
<sequence length="39" mass="4500">MDPDDDLQAVIKSKFGLQLKIDADDTQRLKDFPKKKLPK</sequence>
<dbReference type="EMBL" id="UYYB01145193">
    <property type="protein sequence ID" value="VDM85778.1"/>
    <property type="molecule type" value="Genomic_DNA"/>
</dbReference>
<reference evidence="1 2" key="1">
    <citation type="submission" date="2018-11" db="EMBL/GenBank/DDBJ databases">
        <authorList>
            <consortium name="Pathogen Informatics"/>
        </authorList>
    </citation>
    <scope>NUCLEOTIDE SEQUENCE [LARGE SCALE GENOMIC DNA]</scope>
</reference>